<gene>
    <name evidence="1" type="ORF">DPEC_G00303890</name>
</gene>
<proteinExistence type="predicted"/>
<name>A0ACC2FDB0_DALPE</name>
<reference evidence="1" key="1">
    <citation type="submission" date="2021-05" db="EMBL/GenBank/DDBJ databases">
        <authorList>
            <person name="Pan Q."/>
            <person name="Jouanno E."/>
            <person name="Zahm M."/>
            <person name="Klopp C."/>
            <person name="Cabau C."/>
            <person name="Louis A."/>
            <person name="Berthelot C."/>
            <person name="Parey E."/>
            <person name="Roest Crollius H."/>
            <person name="Montfort J."/>
            <person name="Robinson-Rechavi M."/>
            <person name="Bouchez O."/>
            <person name="Lampietro C."/>
            <person name="Lopez Roques C."/>
            <person name="Donnadieu C."/>
            <person name="Postlethwait J."/>
            <person name="Bobe J."/>
            <person name="Dillon D."/>
            <person name="Chandos A."/>
            <person name="von Hippel F."/>
            <person name="Guiguen Y."/>
        </authorList>
    </citation>
    <scope>NUCLEOTIDE SEQUENCE</scope>
    <source>
        <strain evidence="1">YG-Jan2019</strain>
    </source>
</reference>
<evidence type="ECO:0000313" key="2">
    <source>
        <dbReference type="Proteomes" id="UP001157502"/>
    </source>
</evidence>
<dbReference type="Proteomes" id="UP001157502">
    <property type="component" value="Chromosome 29"/>
</dbReference>
<protein>
    <submittedName>
        <fullName evidence="1">Uncharacterized protein</fullName>
    </submittedName>
</protein>
<organism evidence="1 2">
    <name type="scientific">Dallia pectoralis</name>
    <name type="common">Alaska blackfish</name>
    <dbReference type="NCBI Taxonomy" id="75939"/>
    <lineage>
        <taxon>Eukaryota</taxon>
        <taxon>Metazoa</taxon>
        <taxon>Chordata</taxon>
        <taxon>Craniata</taxon>
        <taxon>Vertebrata</taxon>
        <taxon>Euteleostomi</taxon>
        <taxon>Actinopterygii</taxon>
        <taxon>Neopterygii</taxon>
        <taxon>Teleostei</taxon>
        <taxon>Protacanthopterygii</taxon>
        <taxon>Esociformes</taxon>
        <taxon>Umbridae</taxon>
        <taxon>Dallia</taxon>
    </lineage>
</organism>
<accession>A0ACC2FDB0</accession>
<sequence>MEGKGVPKKGRPCLEPGKGKTFPNKIYKVLEAPAEDEPLEKPNVKDSDEVFVNLVPVNKQNEKKKLQRKTRREYDKRKKDKAKETNVIQDPPLLKDDNSNVEKRTRDRHDFLPNMLRLLDVEFEQDNDDIYVVLESLRHEPDRSDGTEETLPPAEQVDDVRKRDKAKKSNIEEKRSVFEKFPQFSKQSNEVNGNTQNLENTSFQETPAVSKLAVNEENAVETENASSNKKKRKKSSFSRAFSRVTKGRVQWFTSCTHCGSN</sequence>
<keyword evidence="2" id="KW-1185">Reference proteome</keyword>
<comment type="caution">
    <text evidence="1">The sequence shown here is derived from an EMBL/GenBank/DDBJ whole genome shotgun (WGS) entry which is preliminary data.</text>
</comment>
<evidence type="ECO:0000313" key="1">
    <source>
        <dbReference type="EMBL" id="KAJ7989376.1"/>
    </source>
</evidence>
<dbReference type="EMBL" id="CM055756">
    <property type="protein sequence ID" value="KAJ7989376.1"/>
    <property type="molecule type" value="Genomic_DNA"/>
</dbReference>